<feature type="transmembrane region" description="Helical" evidence="9">
    <location>
        <begin position="79"/>
        <end position="100"/>
    </location>
</feature>
<evidence type="ECO:0000256" key="6">
    <source>
        <dbReference type="ARBA" id="ARBA00023136"/>
    </source>
</evidence>
<dbReference type="Pfam" id="PF02949">
    <property type="entry name" value="7tm_6"/>
    <property type="match status" value="1"/>
</dbReference>
<evidence type="ECO:0000256" key="1">
    <source>
        <dbReference type="ARBA" id="ARBA00004141"/>
    </source>
</evidence>
<evidence type="ECO:0000256" key="5">
    <source>
        <dbReference type="ARBA" id="ARBA00022989"/>
    </source>
</evidence>
<reference evidence="11" key="1">
    <citation type="submission" date="2025-08" db="UniProtKB">
        <authorList>
            <consortium name="RefSeq"/>
        </authorList>
    </citation>
    <scope>IDENTIFICATION</scope>
</reference>
<dbReference type="PANTHER" id="PTHR21137:SF44">
    <property type="entry name" value="ODORANT RECEPTOR 13A-RELATED"/>
    <property type="match status" value="1"/>
</dbReference>
<dbReference type="PANTHER" id="PTHR21137">
    <property type="entry name" value="ODORANT RECEPTOR"/>
    <property type="match status" value="1"/>
</dbReference>
<evidence type="ECO:0000256" key="9">
    <source>
        <dbReference type="RuleBase" id="RU351113"/>
    </source>
</evidence>
<evidence type="ECO:0000256" key="8">
    <source>
        <dbReference type="ARBA" id="ARBA00023224"/>
    </source>
</evidence>
<keyword evidence="7 9" id="KW-0675">Receptor</keyword>
<evidence type="ECO:0000256" key="7">
    <source>
        <dbReference type="ARBA" id="ARBA00023170"/>
    </source>
</evidence>
<keyword evidence="8 9" id="KW-0807">Transducer</keyword>
<organism evidence="10 11">
    <name type="scientific">Bicyclus anynana</name>
    <name type="common">Squinting bush brown butterfly</name>
    <dbReference type="NCBI Taxonomy" id="110368"/>
    <lineage>
        <taxon>Eukaryota</taxon>
        <taxon>Metazoa</taxon>
        <taxon>Ecdysozoa</taxon>
        <taxon>Arthropoda</taxon>
        <taxon>Hexapoda</taxon>
        <taxon>Insecta</taxon>
        <taxon>Pterygota</taxon>
        <taxon>Neoptera</taxon>
        <taxon>Endopterygota</taxon>
        <taxon>Lepidoptera</taxon>
        <taxon>Glossata</taxon>
        <taxon>Ditrysia</taxon>
        <taxon>Papilionoidea</taxon>
        <taxon>Nymphalidae</taxon>
        <taxon>Satyrinae</taxon>
        <taxon>Satyrini</taxon>
        <taxon>Mycalesina</taxon>
        <taxon>Bicyclus</taxon>
    </lineage>
</organism>
<evidence type="ECO:0000313" key="10">
    <source>
        <dbReference type="Proteomes" id="UP001652582"/>
    </source>
</evidence>
<feature type="transmembrane region" description="Helical" evidence="9">
    <location>
        <begin position="304"/>
        <end position="324"/>
    </location>
</feature>
<dbReference type="Proteomes" id="UP001652582">
    <property type="component" value="Chromosome 4"/>
</dbReference>
<keyword evidence="10" id="KW-1185">Reference proteome</keyword>
<dbReference type="InterPro" id="IPR004117">
    <property type="entry name" value="7tm6_olfct_rcpt"/>
</dbReference>
<evidence type="ECO:0000256" key="2">
    <source>
        <dbReference type="ARBA" id="ARBA00022606"/>
    </source>
</evidence>
<evidence type="ECO:0000256" key="4">
    <source>
        <dbReference type="ARBA" id="ARBA00022725"/>
    </source>
</evidence>
<feature type="transmembrane region" description="Helical" evidence="9">
    <location>
        <begin position="278"/>
        <end position="298"/>
    </location>
</feature>
<sequence length="401" mass="46051">MEESTRKAAKHEIEESLKIVLFSMQRLGFSFDKPKSASSYFLQKFILVVSVCGICLHVLSELAYIFFTVANSPSIENVVPLFHIFGYGVLSVSKMFAFWYKKSVFGKLIEELAGIWPMPPLSQDTEEFKTKSLSSLRISHRWYFGVNIMGVWFYNLTPIFTYCYSIWQGHEAEIGFVWGSWYPFDKHQPVAHVACYLFEMYAGVTCVWIMVSSDLLFSGMASHIALLLRILQWRLESLASVDKSDDEYYEEIRSNIKLHQRLISYCNSLEEAFSVVNLINIVMSSINICCVAFVIVLLEPLVAISNKLFLASILIQVGAMCWYADDILHANENISSAVYNSGWYKTSPRCRRSLLFIILRSQKPIAFTAMKFTNISLVTYSSILTRSYSYFALLYTMYSEE</sequence>
<accession>A0ABM3M8Y4</accession>
<feature type="transmembrane region" description="Helical" evidence="9">
    <location>
        <begin position="45"/>
        <end position="67"/>
    </location>
</feature>
<keyword evidence="2 9" id="KW-0716">Sensory transduction</keyword>
<dbReference type="GeneID" id="112055542"/>
<dbReference type="RefSeq" id="XP_052747602.1">
    <property type="nucleotide sequence ID" value="XM_052891642.1"/>
</dbReference>
<gene>
    <name evidence="11" type="primary">LOC112055542</name>
</gene>
<proteinExistence type="inferred from homology"/>
<comment type="caution">
    <text evidence="9">Lacks conserved residue(s) required for the propagation of feature annotation.</text>
</comment>
<evidence type="ECO:0000256" key="3">
    <source>
        <dbReference type="ARBA" id="ARBA00022692"/>
    </source>
</evidence>
<name>A0ABM3M8Y4_BICAN</name>
<keyword evidence="3 9" id="KW-0812">Transmembrane</keyword>
<keyword evidence="5 9" id="KW-1133">Transmembrane helix</keyword>
<comment type="similarity">
    <text evidence="9">Belongs to the insect chemoreceptor superfamily. Heteromeric odorant receptor channel (TC 1.A.69) family.</text>
</comment>
<protein>
    <recommendedName>
        <fullName evidence="9">Odorant receptor</fullName>
    </recommendedName>
</protein>
<evidence type="ECO:0000313" key="11">
    <source>
        <dbReference type="RefSeq" id="XP_052747602.1"/>
    </source>
</evidence>
<feature type="transmembrane region" description="Helical" evidence="9">
    <location>
        <begin position="142"/>
        <end position="167"/>
    </location>
</feature>
<keyword evidence="6 9" id="KW-0472">Membrane</keyword>
<keyword evidence="4 9" id="KW-0552">Olfaction</keyword>
<comment type="subcellular location">
    <subcellularLocation>
        <location evidence="9">Cell membrane</location>
        <topology evidence="9">Multi-pass membrane protein</topology>
    </subcellularLocation>
    <subcellularLocation>
        <location evidence="1">Membrane</location>
        <topology evidence="1">Multi-pass membrane protein</topology>
    </subcellularLocation>
</comment>